<dbReference type="EMBL" id="BAAASL010000025">
    <property type="protein sequence ID" value="GAA2724213.1"/>
    <property type="molecule type" value="Genomic_DNA"/>
</dbReference>
<sequence>MTYRLSLDPSLHASYKSLPDEARRDLAVCLLDALADPIAHSSAYGVDDGTMRTIAHGRTAGVVLIGDDTVTLVHITCLG</sequence>
<evidence type="ECO:0000313" key="2">
    <source>
        <dbReference type="Proteomes" id="UP001500886"/>
    </source>
</evidence>
<dbReference type="Proteomes" id="UP001500886">
    <property type="component" value="Unassembled WGS sequence"/>
</dbReference>
<dbReference type="RefSeq" id="WP_344438792.1">
    <property type="nucleotide sequence ID" value="NZ_BAAASL010000025.1"/>
</dbReference>
<proteinExistence type="predicted"/>
<organism evidence="1 2">
    <name type="scientific">Streptomyces luteosporeus</name>
    <dbReference type="NCBI Taxonomy" id="173856"/>
    <lineage>
        <taxon>Bacteria</taxon>
        <taxon>Bacillati</taxon>
        <taxon>Actinomycetota</taxon>
        <taxon>Actinomycetes</taxon>
        <taxon>Kitasatosporales</taxon>
        <taxon>Streptomycetaceae</taxon>
        <taxon>Streptomyces</taxon>
    </lineage>
</organism>
<gene>
    <name evidence="1" type="ORF">GCM10010315_53440</name>
</gene>
<protein>
    <submittedName>
        <fullName evidence="1">Uncharacterized protein</fullName>
    </submittedName>
</protein>
<name>A0ABN3U3Y0_9ACTN</name>
<accession>A0ABN3U3Y0</accession>
<comment type="caution">
    <text evidence="1">The sequence shown here is derived from an EMBL/GenBank/DDBJ whole genome shotgun (WGS) entry which is preliminary data.</text>
</comment>
<evidence type="ECO:0000313" key="1">
    <source>
        <dbReference type="EMBL" id="GAA2724213.1"/>
    </source>
</evidence>
<reference evidence="1 2" key="1">
    <citation type="journal article" date="2019" name="Int. J. Syst. Evol. Microbiol.">
        <title>The Global Catalogue of Microorganisms (GCM) 10K type strain sequencing project: providing services to taxonomists for standard genome sequencing and annotation.</title>
        <authorList>
            <consortium name="The Broad Institute Genomics Platform"/>
            <consortium name="The Broad Institute Genome Sequencing Center for Infectious Disease"/>
            <person name="Wu L."/>
            <person name="Ma J."/>
        </authorList>
    </citation>
    <scope>NUCLEOTIDE SEQUENCE [LARGE SCALE GENOMIC DNA]</scope>
    <source>
        <strain evidence="1 2">JCM 4542</strain>
    </source>
</reference>
<keyword evidence="2" id="KW-1185">Reference proteome</keyword>